<name>A0ABQ8SFS3_PERAM</name>
<dbReference type="EMBL" id="JAJSOF020000029">
    <property type="protein sequence ID" value="KAJ4432680.1"/>
    <property type="molecule type" value="Genomic_DNA"/>
</dbReference>
<evidence type="ECO:0000313" key="2">
    <source>
        <dbReference type="EMBL" id="KAJ4432680.1"/>
    </source>
</evidence>
<dbReference type="InterPro" id="IPR036734">
    <property type="entry name" value="Neur_chan_lig-bd_sf"/>
</dbReference>
<dbReference type="Proteomes" id="UP001148838">
    <property type="component" value="Unassembled WGS sequence"/>
</dbReference>
<evidence type="ECO:0000259" key="1">
    <source>
        <dbReference type="Pfam" id="PF02931"/>
    </source>
</evidence>
<comment type="caution">
    <text evidence="2">The sequence shown here is derived from an EMBL/GenBank/DDBJ whole genome shotgun (WGS) entry which is preliminary data.</text>
</comment>
<protein>
    <recommendedName>
        <fullName evidence="1">Neurotransmitter-gated ion-channel ligand-binding domain-containing protein</fullName>
    </recommendedName>
</protein>
<reference evidence="2 3" key="1">
    <citation type="journal article" date="2022" name="Allergy">
        <title>Genome assembly and annotation of Periplaneta americana reveal a comprehensive cockroach allergen profile.</title>
        <authorList>
            <person name="Wang L."/>
            <person name="Xiong Q."/>
            <person name="Saelim N."/>
            <person name="Wang L."/>
            <person name="Nong W."/>
            <person name="Wan A.T."/>
            <person name="Shi M."/>
            <person name="Liu X."/>
            <person name="Cao Q."/>
            <person name="Hui J.H.L."/>
            <person name="Sookrung N."/>
            <person name="Leung T.F."/>
            <person name="Tungtrongchitr A."/>
            <person name="Tsui S.K.W."/>
        </authorList>
    </citation>
    <scope>NUCLEOTIDE SEQUENCE [LARGE SCALE GENOMIC DNA]</scope>
    <source>
        <strain evidence="2">PWHHKU_190912</strain>
    </source>
</reference>
<sequence length="249" mass="28848">MRNCFVYERICTCAVTSHILRIGQLHSSLQVAGIRSLVIIDVHISQNLNQSESSSFTTMQNNRCISLQLVYHAMALPMPPYDQEVPILVDVEYLSINLARFGPSGLKGKNRSKTTTDVFISLFINRVSAVDENKEEIALDVFMNVYWEDYRVFINDTEDVEFVEITWDERNELWVPDLYIRQLREMKVLALFQEMTSIRLYRNSTLRASIGETKFLLQLDESTDVAGLAVLMTYVQYEFSDSFHEDILF</sequence>
<evidence type="ECO:0000313" key="3">
    <source>
        <dbReference type="Proteomes" id="UP001148838"/>
    </source>
</evidence>
<proteinExistence type="predicted"/>
<dbReference type="SUPFAM" id="SSF63712">
    <property type="entry name" value="Nicotinic receptor ligand binding domain-like"/>
    <property type="match status" value="1"/>
</dbReference>
<dbReference type="Gene3D" id="2.70.170.10">
    <property type="entry name" value="Neurotransmitter-gated ion-channel ligand-binding domain"/>
    <property type="match status" value="1"/>
</dbReference>
<keyword evidence="3" id="KW-1185">Reference proteome</keyword>
<feature type="domain" description="Neurotransmitter-gated ion-channel ligand-binding" evidence="1">
    <location>
        <begin position="111"/>
        <end position="207"/>
    </location>
</feature>
<dbReference type="Pfam" id="PF02931">
    <property type="entry name" value="Neur_chan_LBD"/>
    <property type="match status" value="1"/>
</dbReference>
<dbReference type="InterPro" id="IPR006202">
    <property type="entry name" value="Neur_chan_lig-bd"/>
</dbReference>
<gene>
    <name evidence="2" type="ORF">ANN_21303</name>
</gene>
<accession>A0ABQ8SFS3</accession>
<organism evidence="2 3">
    <name type="scientific">Periplaneta americana</name>
    <name type="common">American cockroach</name>
    <name type="synonym">Blatta americana</name>
    <dbReference type="NCBI Taxonomy" id="6978"/>
    <lineage>
        <taxon>Eukaryota</taxon>
        <taxon>Metazoa</taxon>
        <taxon>Ecdysozoa</taxon>
        <taxon>Arthropoda</taxon>
        <taxon>Hexapoda</taxon>
        <taxon>Insecta</taxon>
        <taxon>Pterygota</taxon>
        <taxon>Neoptera</taxon>
        <taxon>Polyneoptera</taxon>
        <taxon>Dictyoptera</taxon>
        <taxon>Blattodea</taxon>
        <taxon>Blattoidea</taxon>
        <taxon>Blattidae</taxon>
        <taxon>Blattinae</taxon>
        <taxon>Periplaneta</taxon>
    </lineage>
</organism>